<organism evidence="2">
    <name type="scientific">Oryza glumipatula</name>
    <dbReference type="NCBI Taxonomy" id="40148"/>
    <lineage>
        <taxon>Eukaryota</taxon>
        <taxon>Viridiplantae</taxon>
        <taxon>Streptophyta</taxon>
        <taxon>Embryophyta</taxon>
        <taxon>Tracheophyta</taxon>
        <taxon>Spermatophyta</taxon>
        <taxon>Magnoliopsida</taxon>
        <taxon>Liliopsida</taxon>
        <taxon>Poales</taxon>
        <taxon>Poaceae</taxon>
        <taxon>BOP clade</taxon>
        <taxon>Oryzoideae</taxon>
        <taxon>Oryzeae</taxon>
        <taxon>Oryzinae</taxon>
        <taxon>Oryza</taxon>
    </lineage>
</organism>
<evidence type="ECO:0000313" key="3">
    <source>
        <dbReference type="Proteomes" id="UP000026961"/>
    </source>
</evidence>
<dbReference type="EnsemblPlants" id="OGLUM06G16220.1">
    <property type="protein sequence ID" value="OGLUM06G16220.1"/>
    <property type="gene ID" value="OGLUM06G16220"/>
</dbReference>
<name>A0A0E0A9S1_9ORYZ</name>
<reference evidence="2" key="1">
    <citation type="submission" date="2015-04" db="UniProtKB">
        <authorList>
            <consortium name="EnsemblPlants"/>
        </authorList>
    </citation>
    <scope>IDENTIFICATION</scope>
</reference>
<accession>A0A0E0A9S1</accession>
<sequence>MSLLRRRTFKPGTQAAIALLLSAARRRCWGPRRATPPPPSAPQCQAAPRPLPNRRLAPLKAHPPCLPSSSA</sequence>
<reference evidence="2" key="2">
    <citation type="submission" date="2018-05" db="EMBL/GenBank/DDBJ databases">
        <title>OgluRS3 (Oryza glumaepatula Reference Sequence Version 3).</title>
        <authorList>
            <person name="Zhang J."/>
            <person name="Kudrna D."/>
            <person name="Lee S."/>
            <person name="Talag J."/>
            <person name="Welchert J."/>
            <person name="Wing R.A."/>
        </authorList>
    </citation>
    <scope>NUCLEOTIDE SEQUENCE [LARGE SCALE GENOMIC DNA]</scope>
</reference>
<feature type="compositionally biased region" description="Low complexity" evidence="1">
    <location>
        <begin position="42"/>
        <end position="59"/>
    </location>
</feature>
<dbReference type="Proteomes" id="UP000026961">
    <property type="component" value="Chromosome 6"/>
</dbReference>
<dbReference type="AlphaFoldDB" id="A0A0E0A9S1"/>
<evidence type="ECO:0000313" key="2">
    <source>
        <dbReference type="EnsemblPlants" id="OGLUM06G16220.1"/>
    </source>
</evidence>
<dbReference type="Gramene" id="OGLUM06G16220.1">
    <property type="protein sequence ID" value="OGLUM06G16220.1"/>
    <property type="gene ID" value="OGLUM06G16220"/>
</dbReference>
<feature type="region of interest" description="Disordered" evidence="1">
    <location>
        <begin position="30"/>
        <end position="71"/>
    </location>
</feature>
<protein>
    <submittedName>
        <fullName evidence="2">Uncharacterized protein</fullName>
    </submittedName>
</protein>
<dbReference type="HOGENOM" id="CLU_2744137_0_0_1"/>
<keyword evidence="3" id="KW-1185">Reference proteome</keyword>
<proteinExistence type="predicted"/>
<evidence type="ECO:0000256" key="1">
    <source>
        <dbReference type="SAM" id="MobiDB-lite"/>
    </source>
</evidence>